<name>D3F780_CONWI</name>
<keyword evidence="2" id="KW-0732">Signal</keyword>
<reference evidence="4" key="2">
    <citation type="submission" date="2010-01" db="EMBL/GenBank/DDBJ databases">
        <title>The complete genome of Conexibacter woesei DSM 14684.</title>
        <authorList>
            <consortium name="US DOE Joint Genome Institute (JGI-PGF)"/>
            <person name="Lucas S."/>
            <person name="Copeland A."/>
            <person name="Lapidus A."/>
            <person name="Glavina del Rio T."/>
            <person name="Dalin E."/>
            <person name="Tice H."/>
            <person name="Bruce D."/>
            <person name="Goodwin L."/>
            <person name="Pitluck S."/>
            <person name="Kyrpides N."/>
            <person name="Mavromatis K."/>
            <person name="Ivanova N."/>
            <person name="Mikhailova N."/>
            <person name="Chertkov O."/>
            <person name="Brettin T."/>
            <person name="Detter J.C."/>
            <person name="Han C."/>
            <person name="Larimer F."/>
            <person name="Land M."/>
            <person name="Hauser L."/>
            <person name="Markowitz V."/>
            <person name="Cheng J.-F."/>
            <person name="Hugenholtz P."/>
            <person name="Woyke T."/>
            <person name="Wu D."/>
            <person name="Pukall R."/>
            <person name="Steenblock K."/>
            <person name="Schneider S."/>
            <person name="Klenk H.-P."/>
            <person name="Eisen J.A."/>
        </authorList>
    </citation>
    <scope>NUCLEOTIDE SEQUENCE [LARGE SCALE GENOMIC DNA]</scope>
    <source>
        <strain evidence="4">DSM 14684 / CIP 108061 / JCM 11494 / NBRC 100937 / ID131577</strain>
    </source>
</reference>
<evidence type="ECO:0000256" key="1">
    <source>
        <dbReference type="SAM" id="MobiDB-lite"/>
    </source>
</evidence>
<evidence type="ECO:0000256" key="2">
    <source>
        <dbReference type="SAM" id="SignalP"/>
    </source>
</evidence>
<gene>
    <name evidence="3" type="ordered locus">Cwoe_0415</name>
</gene>
<proteinExistence type="predicted"/>
<dbReference type="HOGENOM" id="CLU_494102_0_0_11"/>
<evidence type="ECO:0000313" key="4">
    <source>
        <dbReference type="Proteomes" id="UP000008229"/>
    </source>
</evidence>
<dbReference type="Proteomes" id="UP000008229">
    <property type="component" value="Chromosome"/>
</dbReference>
<dbReference type="EMBL" id="CP001854">
    <property type="protein sequence ID" value="ADB48851.1"/>
    <property type="molecule type" value="Genomic_DNA"/>
</dbReference>
<keyword evidence="4" id="KW-1185">Reference proteome</keyword>
<dbReference type="RefSeq" id="WP_012931904.1">
    <property type="nucleotide sequence ID" value="NC_013739.1"/>
</dbReference>
<organism evidence="3 4">
    <name type="scientific">Conexibacter woesei (strain DSM 14684 / CCUG 47730 / CIP 108061 / JCM 11494 / NBRC 100937 / ID131577)</name>
    <dbReference type="NCBI Taxonomy" id="469383"/>
    <lineage>
        <taxon>Bacteria</taxon>
        <taxon>Bacillati</taxon>
        <taxon>Actinomycetota</taxon>
        <taxon>Thermoleophilia</taxon>
        <taxon>Solirubrobacterales</taxon>
        <taxon>Conexibacteraceae</taxon>
        <taxon>Conexibacter</taxon>
    </lineage>
</organism>
<reference evidence="3 4" key="1">
    <citation type="journal article" date="2010" name="Stand. Genomic Sci.">
        <title>Complete genome sequence of Conexibacter woesei type strain (ID131577).</title>
        <authorList>
            <person name="Pukall R."/>
            <person name="Lapidus A."/>
            <person name="Glavina Del Rio T."/>
            <person name="Copeland A."/>
            <person name="Tice H."/>
            <person name="Cheng J.-F."/>
            <person name="Lucas S."/>
            <person name="Chen F."/>
            <person name="Nolan M."/>
            <person name="Bruce D."/>
            <person name="Goodwin L."/>
            <person name="Pitluck S."/>
            <person name="Mavromatis K."/>
            <person name="Ivanova N."/>
            <person name="Ovchinnikova G."/>
            <person name="Pati A."/>
            <person name="Chen A."/>
            <person name="Palaniappan K."/>
            <person name="Land M."/>
            <person name="Hauser L."/>
            <person name="Chang Y.-J."/>
            <person name="Jeffries C.D."/>
            <person name="Chain P."/>
            <person name="Meincke L."/>
            <person name="Sims D."/>
            <person name="Brettin T."/>
            <person name="Detter J.C."/>
            <person name="Rohde M."/>
            <person name="Goeker M."/>
            <person name="Bristow J."/>
            <person name="Eisen J.A."/>
            <person name="Markowitz V."/>
            <person name="Kyrpides N.C."/>
            <person name="Klenk H.-P."/>
            <person name="Hugenholtz P."/>
        </authorList>
    </citation>
    <scope>NUCLEOTIDE SEQUENCE [LARGE SCALE GENOMIC DNA]</scope>
    <source>
        <strain evidence="4">DSM 14684 / CIP 108061 / JCM 11494 / NBRC 100937 / ID131577</strain>
    </source>
</reference>
<feature type="signal peptide" evidence="2">
    <location>
        <begin position="1"/>
        <end position="38"/>
    </location>
</feature>
<protein>
    <recommendedName>
        <fullName evidence="5">Fibronectin type-III domain-containing protein</fullName>
    </recommendedName>
</protein>
<dbReference type="KEGG" id="cwo:Cwoe_0415"/>
<evidence type="ECO:0000313" key="3">
    <source>
        <dbReference type="EMBL" id="ADB48851.1"/>
    </source>
</evidence>
<dbReference type="AlphaFoldDB" id="D3F780"/>
<accession>D3F780</accession>
<feature type="region of interest" description="Disordered" evidence="1">
    <location>
        <begin position="112"/>
        <end position="144"/>
    </location>
</feature>
<sequence precursor="true">MHRSWFDGPRPRRRPISLAAVAAVAAIGVGSAAAPAGAASGKKCGTVAGETSAATWAHVEVEDVRGISCAGARKVVRQCLARDRVKGWTRAAEHAAPGLRDGKRRLTVDPLGSDLPTCVEHDRTNGRRVGVGAEEPDDDGGRDGLRLGATVYRTAGPNEGPVQMPPTARTKWTWTSPIASVKSGEIDVSSARLFGAVRTTDTNARSVWFQYGTTRDLGQSTERLPPKVLADDAPWSYGQEIRGLRAKTRYYWRAMASFGGDSDPKTFTGATGSFVTEGYRSMGGDNPCQQLQFGTNAGGTTQVTEALAVVCSPKYEFVNDKKIVASVGYSGRLSCPKEYPHNLNAGNYTVTIPKIDYNVNFDNLVNYWRSNDSARFTRFPGYQKNYEGAEQGPLLGWHEWNVDQWGYLFSTSRTQVQMWINCTDNWKAFSPEQLARGEGDDAPSTAAPGAPRDFRFTQASNGDWNGSWTAPQGGVAGGVAGYQLSVDSLEDSSRMSTQVLTDTDLRGSLTAAHVKALAEIFRTKRLYAHVWAFSSEGVRSATSATIPITAP</sequence>
<feature type="chain" id="PRO_5003043267" description="Fibronectin type-III domain-containing protein" evidence="2">
    <location>
        <begin position="39"/>
        <end position="551"/>
    </location>
</feature>
<evidence type="ECO:0008006" key="5">
    <source>
        <dbReference type="Google" id="ProtNLM"/>
    </source>
</evidence>
<dbReference type="STRING" id="469383.Cwoe_0415"/>